<dbReference type="Pfam" id="PF19458">
    <property type="entry name" value="DUF5995"/>
    <property type="match status" value="1"/>
</dbReference>
<proteinExistence type="predicted"/>
<evidence type="ECO:0000256" key="1">
    <source>
        <dbReference type="SAM" id="SignalP"/>
    </source>
</evidence>
<sequence>MSLRRTTARTSVSRLATFSSIALLASITLTQPAAADPLAPDRVATSACGTLLSEAEIGTVAALSDTSTITAPTPIDRLEDEVDRQQRISEILTSHGDRRGLFGIGLDAVVQQAVMPLQRDPAAFAVPAWAHAISTDLLRRYLDNVHAEFTGTPAEPAWQRYFDLTRDCALSPARVAMIGYNAHLTVDLARAVAATGTTDRNVPDYYKIVDSIATDGDAIVTRTKAAYGADLGPLWRFYFVGEGLDRLAGEGVASELLLRAADSGYNTLTLANGFALQNPQIAPAATAEMEALWGTADGAIELLTRLGGL</sequence>
<evidence type="ECO:0000313" key="2">
    <source>
        <dbReference type="EMBL" id="MFC7450259.1"/>
    </source>
</evidence>
<gene>
    <name evidence="2" type="ORF">ACFQS9_20395</name>
</gene>
<protein>
    <submittedName>
        <fullName evidence="2">DUF5995 family protein</fullName>
    </submittedName>
</protein>
<dbReference type="InterPro" id="IPR046037">
    <property type="entry name" value="DUF5995"/>
</dbReference>
<name>A0ABW2S3C2_9NOCA</name>
<evidence type="ECO:0000313" key="3">
    <source>
        <dbReference type="Proteomes" id="UP001596484"/>
    </source>
</evidence>
<dbReference type="Proteomes" id="UP001596484">
    <property type="component" value="Unassembled WGS sequence"/>
</dbReference>
<feature type="chain" id="PRO_5046872456" evidence="1">
    <location>
        <begin position="36"/>
        <end position="309"/>
    </location>
</feature>
<accession>A0ABW2S3C2</accession>
<organism evidence="2 3">
    <name type="scientific">Rhodococcus daqingensis</name>
    <dbReference type="NCBI Taxonomy" id="2479363"/>
    <lineage>
        <taxon>Bacteria</taxon>
        <taxon>Bacillati</taxon>
        <taxon>Actinomycetota</taxon>
        <taxon>Actinomycetes</taxon>
        <taxon>Mycobacteriales</taxon>
        <taxon>Nocardiaceae</taxon>
        <taxon>Rhodococcus</taxon>
    </lineage>
</organism>
<feature type="signal peptide" evidence="1">
    <location>
        <begin position="1"/>
        <end position="35"/>
    </location>
</feature>
<keyword evidence="1" id="KW-0732">Signal</keyword>
<reference evidence="3" key="1">
    <citation type="journal article" date="2019" name="Int. J. Syst. Evol. Microbiol.">
        <title>The Global Catalogue of Microorganisms (GCM) 10K type strain sequencing project: providing services to taxonomists for standard genome sequencing and annotation.</title>
        <authorList>
            <consortium name="The Broad Institute Genomics Platform"/>
            <consortium name="The Broad Institute Genome Sequencing Center for Infectious Disease"/>
            <person name="Wu L."/>
            <person name="Ma J."/>
        </authorList>
    </citation>
    <scope>NUCLEOTIDE SEQUENCE [LARGE SCALE GENOMIC DNA]</scope>
    <source>
        <strain evidence="3">ICMP 19430</strain>
    </source>
</reference>
<keyword evidence="3" id="KW-1185">Reference proteome</keyword>
<dbReference type="RefSeq" id="WP_378407981.1">
    <property type="nucleotide sequence ID" value="NZ_JBHTCS010000024.1"/>
</dbReference>
<comment type="caution">
    <text evidence="2">The sequence shown here is derived from an EMBL/GenBank/DDBJ whole genome shotgun (WGS) entry which is preliminary data.</text>
</comment>
<dbReference type="EMBL" id="JBHTCS010000024">
    <property type="protein sequence ID" value="MFC7450259.1"/>
    <property type="molecule type" value="Genomic_DNA"/>
</dbReference>